<evidence type="ECO:0000259" key="8">
    <source>
        <dbReference type="Pfam" id="PF23914"/>
    </source>
</evidence>
<comment type="caution">
    <text evidence="9">The sequence shown here is derived from an EMBL/GenBank/DDBJ whole genome shotgun (WGS) entry which is preliminary data.</text>
</comment>
<dbReference type="PROSITE" id="PS50005">
    <property type="entry name" value="TPR"/>
    <property type="match status" value="1"/>
</dbReference>
<keyword evidence="6" id="KW-1133">Transmembrane helix</keyword>
<keyword evidence="6" id="KW-0472">Membrane</keyword>
<dbReference type="InterPro" id="IPR051263">
    <property type="entry name" value="C-type_cytochrome_biogenesis"/>
</dbReference>
<evidence type="ECO:0000259" key="7">
    <source>
        <dbReference type="Pfam" id="PF23892"/>
    </source>
</evidence>
<dbReference type="SMART" id="SM00028">
    <property type="entry name" value="TPR"/>
    <property type="match status" value="2"/>
</dbReference>
<keyword evidence="6" id="KW-0812">Transmembrane</keyword>
<proteinExistence type="predicted"/>
<evidence type="ECO:0000256" key="4">
    <source>
        <dbReference type="ARBA" id="ARBA00022803"/>
    </source>
</evidence>
<dbReference type="eggNOG" id="COG4235">
    <property type="taxonomic scope" value="Bacteria"/>
</dbReference>
<dbReference type="GO" id="GO:0017004">
    <property type="term" value="P:cytochrome complex assembly"/>
    <property type="evidence" value="ECO:0007669"/>
    <property type="project" value="UniProtKB-KW"/>
</dbReference>
<gene>
    <name evidence="9" type="ORF">GV64_19810</name>
</gene>
<accession>A0A081KEU7</accession>
<feature type="domain" description="Cytochrome c-type biogenesis protein H Ig-like" evidence="7">
    <location>
        <begin position="281"/>
        <end position="385"/>
    </location>
</feature>
<keyword evidence="4 5" id="KW-0802">TPR repeat</keyword>
<dbReference type="SUPFAM" id="SSF48452">
    <property type="entry name" value="TPR-like"/>
    <property type="match status" value="1"/>
</dbReference>
<evidence type="ECO:0000256" key="2">
    <source>
        <dbReference type="ARBA" id="ARBA00022737"/>
    </source>
</evidence>
<dbReference type="Pfam" id="PF23892">
    <property type="entry name" value="Ig_CycH"/>
    <property type="match status" value="1"/>
</dbReference>
<dbReference type="Pfam" id="PF23914">
    <property type="entry name" value="TPR_CcmH_CycH"/>
    <property type="match status" value="1"/>
</dbReference>
<reference evidence="9 10" key="1">
    <citation type="submission" date="2014-06" db="EMBL/GenBank/DDBJ databases">
        <title>Whole Genome Sequences of Three Symbiotic Endozoicomonas Bacteria.</title>
        <authorList>
            <person name="Neave M.J."/>
            <person name="Apprill A."/>
            <person name="Voolstra C.R."/>
        </authorList>
    </citation>
    <scope>NUCLEOTIDE SEQUENCE [LARGE SCALE GENOMIC DNA]</scope>
    <source>
        <strain evidence="9 10">DSM 22380</strain>
    </source>
</reference>
<dbReference type="GO" id="GO:0005886">
    <property type="term" value="C:plasma membrane"/>
    <property type="evidence" value="ECO:0007669"/>
    <property type="project" value="TreeGrafter"/>
</dbReference>
<evidence type="ECO:0000256" key="1">
    <source>
        <dbReference type="ARBA" id="ARBA00004196"/>
    </source>
</evidence>
<dbReference type="InterPro" id="IPR056413">
    <property type="entry name" value="TPR_CcmH_CycH"/>
</dbReference>
<dbReference type="PANTHER" id="PTHR47870">
    <property type="entry name" value="CYTOCHROME C-TYPE BIOGENESIS PROTEIN CCMH"/>
    <property type="match status" value="1"/>
</dbReference>
<evidence type="ECO:0000256" key="3">
    <source>
        <dbReference type="ARBA" id="ARBA00022748"/>
    </source>
</evidence>
<feature type="repeat" description="TPR" evidence="5">
    <location>
        <begin position="153"/>
        <end position="186"/>
    </location>
</feature>
<evidence type="ECO:0000313" key="9">
    <source>
        <dbReference type="EMBL" id="KEI72673.1"/>
    </source>
</evidence>
<dbReference type="EMBL" id="JOJP01000001">
    <property type="protein sequence ID" value="KEI72673.1"/>
    <property type="molecule type" value="Genomic_DNA"/>
</dbReference>
<dbReference type="PANTHER" id="PTHR47870:SF4">
    <property type="entry name" value="CYTOCHROME C-TYPE BIOGENESIS PROTEIN CYCH"/>
    <property type="match status" value="1"/>
</dbReference>
<feature type="domain" description="Cytochrome c-type biogenesis protein H TPR" evidence="8">
    <location>
        <begin position="141"/>
        <end position="251"/>
    </location>
</feature>
<evidence type="ECO:0000313" key="10">
    <source>
        <dbReference type="Proteomes" id="UP000027997"/>
    </source>
</evidence>
<dbReference type="InterPro" id="IPR017560">
    <property type="entry name" value="Cyt_c_biogenesis_CcmI"/>
</dbReference>
<dbReference type="InterPro" id="IPR019734">
    <property type="entry name" value="TPR_rpt"/>
</dbReference>
<feature type="transmembrane region" description="Helical" evidence="6">
    <location>
        <begin position="96"/>
        <end position="114"/>
    </location>
</feature>
<dbReference type="NCBIfam" id="TIGR03142">
    <property type="entry name" value="cytochro_ccmI"/>
    <property type="match status" value="1"/>
</dbReference>
<keyword evidence="3" id="KW-0201">Cytochrome c-type biogenesis</keyword>
<evidence type="ECO:0000256" key="6">
    <source>
        <dbReference type="SAM" id="Phobius"/>
    </source>
</evidence>
<dbReference type="AlphaFoldDB" id="A0A081KEU7"/>
<protein>
    <submittedName>
        <fullName evidence="9">Uncharacterized protein</fullName>
    </submittedName>
</protein>
<organism evidence="9 10">
    <name type="scientific">Endozoicomonas elysicola</name>
    <dbReference type="NCBI Taxonomy" id="305900"/>
    <lineage>
        <taxon>Bacteria</taxon>
        <taxon>Pseudomonadati</taxon>
        <taxon>Pseudomonadota</taxon>
        <taxon>Gammaproteobacteria</taxon>
        <taxon>Oceanospirillales</taxon>
        <taxon>Endozoicomonadaceae</taxon>
        <taxon>Endozoicomonas</taxon>
    </lineage>
</organism>
<dbReference type="InterPro" id="IPR056412">
    <property type="entry name" value="Ig_CycH"/>
</dbReference>
<sequence>MEFWLVAALLIAIAVLVSVWPLIKPVVSAPDESESEESANVASFRDQTADLDWQLQQGLVSAEEAEKLKLELKKKLADELGDEPPASVYSLLKKPGFALLIALIVPVSAVLLYFKLGATTEIAVVNAMRNGHLNSEQVETVLKDWVAKRPENNQALFMLGSHYLRAGKLDEAVKTYRHLASISNGHPQVTAELAQVLFLSSNNVVTPEIRELYEQTLLKESQNTTALGLKGIDAFSNGNYQEAIAAWQLALTHEVDPTARQSLSAGINQARSMLGDTVVALRVMIDLDPEMGELPDDARVVVFARPAGDAKQPPVVAVPLSVRDLPREVLLDDNSAMMMGGQLLSSIESLDITARISLTGNVMSPDYQVQAKGVKTSATEPVRLTFTPAG</sequence>
<keyword evidence="10" id="KW-1185">Reference proteome</keyword>
<dbReference type="RefSeq" id="WP_033402724.1">
    <property type="nucleotide sequence ID" value="NZ_JOJP01000001.1"/>
</dbReference>
<evidence type="ECO:0000256" key="5">
    <source>
        <dbReference type="PROSITE-ProRule" id="PRU00339"/>
    </source>
</evidence>
<keyword evidence="2" id="KW-0677">Repeat</keyword>
<dbReference type="InterPro" id="IPR011990">
    <property type="entry name" value="TPR-like_helical_dom_sf"/>
</dbReference>
<dbReference type="STRING" id="305900.GV64_19810"/>
<comment type="subcellular location">
    <subcellularLocation>
        <location evidence="1">Cell envelope</location>
    </subcellularLocation>
</comment>
<dbReference type="Proteomes" id="UP000027997">
    <property type="component" value="Unassembled WGS sequence"/>
</dbReference>
<dbReference type="GO" id="GO:0030313">
    <property type="term" value="C:cell envelope"/>
    <property type="evidence" value="ECO:0007669"/>
    <property type="project" value="UniProtKB-SubCell"/>
</dbReference>
<dbReference type="Gene3D" id="1.25.40.10">
    <property type="entry name" value="Tetratricopeptide repeat domain"/>
    <property type="match status" value="2"/>
</dbReference>
<name>A0A081KEU7_9GAMM</name>